<feature type="region of interest" description="Disordered" evidence="1">
    <location>
        <begin position="1"/>
        <end position="32"/>
    </location>
</feature>
<dbReference type="EMBL" id="BNAD01000010">
    <property type="protein sequence ID" value="GHE18413.1"/>
    <property type="molecule type" value="Genomic_DNA"/>
</dbReference>
<protein>
    <submittedName>
        <fullName evidence="3">SAM-dependent methyltransferase</fullName>
    </submittedName>
</protein>
<keyword evidence="4" id="KW-1185">Reference proteome</keyword>
<dbReference type="GO" id="GO:0032259">
    <property type="term" value="P:methylation"/>
    <property type="evidence" value="ECO:0007669"/>
    <property type="project" value="UniProtKB-KW"/>
</dbReference>
<dbReference type="GO" id="GO:0008168">
    <property type="term" value="F:methyltransferase activity"/>
    <property type="evidence" value="ECO:0007669"/>
    <property type="project" value="UniProtKB-KW"/>
</dbReference>
<keyword evidence="3" id="KW-0489">Methyltransferase</keyword>
<feature type="domain" description="Methyltransferase type 11" evidence="2">
    <location>
        <begin position="81"/>
        <end position="169"/>
    </location>
</feature>
<evidence type="ECO:0000259" key="2">
    <source>
        <dbReference type="Pfam" id="PF08241"/>
    </source>
</evidence>
<dbReference type="CDD" id="cd02440">
    <property type="entry name" value="AdoMet_MTases"/>
    <property type="match status" value="1"/>
</dbReference>
<evidence type="ECO:0000313" key="3">
    <source>
        <dbReference type="EMBL" id="GHE18413.1"/>
    </source>
</evidence>
<feature type="compositionally biased region" description="Polar residues" evidence="1">
    <location>
        <begin position="1"/>
        <end position="10"/>
    </location>
</feature>
<dbReference type="SUPFAM" id="SSF53335">
    <property type="entry name" value="S-adenosyl-L-methionine-dependent methyltransferases"/>
    <property type="match status" value="1"/>
</dbReference>
<keyword evidence="3" id="KW-0808">Transferase</keyword>
<sequence>MRATNLSTPAESHAPIDYSRRVPQPSAPDPSAWAPTLRRSVRLFRAFRVEQTQPDVFYGELADDAVGHVSQYADLAGARMLDVGGGPGYFRTAFETAGATYFALDADVGELSGLGGIAPRTVLGSGMELPFADGTFDLCYSSNVLEHVSDPWRMADEMVRVTRPGGLTFISYTVWFGPWGGHETSPWHYLGGRRARRRYQRRHGHEPKNKFGESLYAVTVRAGREWARRQTGAEVLDVIPRYNPAATRWLSSLPVLREVVTWNLVIVLRRR</sequence>
<dbReference type="InterPro" id="IPR013216">
    <property type="entry name" value="Methyltransf_11"/>
</dbReference>
<organism evidence="3 4">
    <name type="scientific">Nocardioides flavus</name>
    <name type="common">ex Wang et al. 2016</name>
    <dbReference type="NCBI Taxonomy" id="2058780"/>
    <lineage>
        <taxon>Bacteria</taxon>
        <taxon>Bacillati</taxon>
        <taxon>Actinomycetota</taxon>
        <taxon>Actinomycetes</taxon>
        <taxon>Propionibacteriales</taxon>
        <taxon>Nocardioidaceae</taxon>
        <taxon>Nocardioides</taxon>
    </lineage>
</organism>
<proteinExistence type="predicted"/>
<name>A0ABQ3HL61_9ACTN</name>
<dbReference type="Gene3D" id="3.40.50.150">
    <property type="entry name" value="Vaccinia Virus protein VP39"/>
    <property type="match status" value="1"/>
</dbReference>
<evidence type="ECO:0000313" key="4">
    <source>
        <dbReference type="Proteomes" id="UP000597341"/>
    </source>
</evidence>
<dbReference type="Proteomes" id="UP000597341">
    <property type="component" value="Unassembled WGS sequence"/>
</dbReference>
<evidence type="ECO:0000256" key="1">
    <source>
        <dbReference type="SAM" id="MobiDB-lite"/>
    </source>
</evidence>
<dbReference type="Pfam" id="PF08241">
    <property type="entry name" value="Methyltransf_11"/>
    <property type="match status" value="1"/>
</dbReference>
<accession>A0ABQ3HL61</accession>
<gene>
    <name evidence="3" type="ORF">GCM10011376_30230</name>
</gene>
<reference evidence="4" key="1">
    <citation type="journal article" date="2019" name="Int. J. Syst. Evol. Microbiol.">
        <title>The Global Catalogue of Microorganisms (GCM) 10K type strain sequencing project: providing services to taxonomists for standard genome sequencing and annotation.</title>
        <authorList>
            <consortium name="The Broad Institute Genomics Platform"/>
            <consortium name="The Broad Institute Genome Sequencing Center for Infectious Disease"/>
            <person name="Wu L."/>
            <person name="Ma J."/>
        </authorList>
    </citation>
    <scope>NUCLEOTIDE SEQUENCE [LARGE SCALE GENOMIC DNA]</scope>
    <source>
        <strain evidence="4">CGMCC 1.12791</strain>
    </source>
</reference>
<comment type="caution">
    <text evidence="3">The sequence shown here is derived from an EMBL/GenBank/DDBJ whole genome shotgun (WGS) entry which is preliminary data.</text>
</comment>
<dbReference type="InterPro" id="IPR029063">
    <property type="entry name" value="SAM-dependent_MTases_sf"/>
</dbReference>